<dbReference type="InterPro" id="IPR023271">
    <property type="entry name" value="Aquaporin-like"/>
</dbReference>
<feature type="transmembrane region" description="Helical" evidence="6">
    <location>
        <begin position="114"/>
        <end position="136"/>
    </location>
</feature>
<feature type="transmembrane region" description="Helical" evidence="6">
    <location>
        <begin position="195"/>
        <end position="211"/>
    </location>
</feature>
<gene>
    <name evidence="7" type="ORF">M430DRAFT_32988</name>
</gene>
<dbReference type="EMBL" id="KZ679007">
    <property type="protein sequence ID" value="PSS25194.1"/>
    <property type="molecule type" value="Genomic_DNA"/>
</dbReference>
<keyword evidence="2 6" id="KW-0812">Transmembrane</keyword>
<reference evidence="7 8" key="1">
    <citation type="journal article" date="2018" name="New Phytol.">
        <title>Comparative genomics and transcriptomics depict ericoid mycorrhizal fungi as versatile saprotrophs and plant mutualists.</title>
        <authorList>
            <person name="Martino E."/>
            <person name="Morin E."/>
            <person name="Grelet G.A."/>
            <person name="Kuo A."/>
            <person name="Kohler A."/>
            <person name="Daghino S."/>
            <person name="Barry K.W."/>
            <person name="Cichocki N."/>
            <person name="Clum A."/>
            <person name="Dockter R.B."/>
            <person name="Hainaut M."/>
            <person name="Kuo R.C."/>
            <person name="LaButti K."/>
            <person name="Lindahl B.D."/>
            <person name="Lindquist E.A."/>
            <person name="Lipzen A."/>
            <person name="Khouja H.R."/>
            <person name="Magnuson J."/>
            <person name="Murat C."/>
            <person name="Ohm R.A."/>
            <person name="Singer S.W."/>
            <person name="Spatafora J.W."/>
            <person name="Wang M."/>
            <person name="Veneault-Fourrey C."/>
            <person name="Henrissat B."/>
            <person name="Grigoriev I.V."/>
            <person name="Martin F.M."/>
            <person name="Perotto S."/>
        </authorList>
    </citation>
    <scope>NUCLEOTIDE SEQUENCE [LARGE SCALE GENOMIC DNA]</scope>
    <source>
        <strain evidence="7 8">ATCC 22711</strain>
    </source>
</reference>
<dbReference type="RefSeq" id="XP_024723793.1">
    <property type="nucleotide sequence ID" value="XM_024866268.1"/>
</dbReference>
<dbReference type="OrthoDB" id="4829at2759"/>
<comment type="subcellular location">
    <subcellularLocation>
        <location evidence="1">Membrane</location>
        <topology evidence="1">Multi-pass membrane protein</topology>
    </subcellularLocation>
</comment>
<feature type="transmembrane region" description="Helical" evidence="6">
    <location>
        <begin position="244"/>
        <end position="263"/>
    </location>
</feature>
<dbReference type="GO" id="GO:0015707">
    <property type="term" value="P:nitrite transport"/>
    <property type="evidence" value="ECO:0007669"/>
    <property type="project" value="TreeGrafter"/>
</dbReference>
<keyword evidence="4 6" id="KW-0472">Membrane</keyword>
<evidence type="ECO:0000256" key="5">
    <source>
        <dbReference type="ARBA" id="ARBA00049660"/>
    </source>
</evidence>
<dbReference type="GeneID" id="36574349"/>
<dbReference type="InterPro" id="IPR000292">
    <property type="entry name" value="For/NO2_transpt"/>
</dbReference>
<dbReference type="PANTHER" id="PTHR30520">
    <property type="entry name" value="FORMATE TRANSPORTER-RELATED"/>
    <property type="match status" value="1"/>
</dbReference>
<accession>A0A2T3BA96</accession>
<dbReference type="Proteomes" id="UP000241818">
    <property type="component" value="Unassembled WGS sequence"/>
</dbReference>
<name>A0A2T3BA96_AMORE</name>
<sequence>MDSLQGRTPLEIGRLITKSTIVKAKLSWADLVLKSFLGGIFISMGALFDLSILGGMPGLRASNPMLATFIAGFTFPTGFFLIIYTNSELVTSNMFTMMYSALQRRITPYDVARSWIVSYVFNFAGALFFAGFLTWWTDTLSLDVQKAYAVTQAETRVLVPSYWSVNFLRGVGCNWIVGLAFWCSTAATNEHVAKIYAIWIPIWAFVGYGYQHCVANYFLIPIGMFYGTSFGVGEFIYKSCIPVTLGNIFGGAGLAAFAFWFLYGREEDPNNGMIAVNKFDGNQDAAQAPNGMGQGHQSYVRENLV</sequence>
<organism evidence="7 8">
    <name type="scientific">Amorphotheca resinae ATCC 22711</name>
    <dbReference type="NCBI Taxonomy" id="857342"/>
    <lineage>
        <taxon>Eukaryota</taxon>
        <taxon>Fungi</taxon>
        <taxon>Dikarya</taxon>
        <taxon>Ascomycota</taxon>
        <taxon>Pezizomycotina</taxon>
        <taxon>Leotiomycetes</taxon>
        <taxon>Helotiales</taxon>
        <taxon>Amorphothecaceae</taxon>
        <taxon>Amorphotheca</taxon>
    </lineage>
</organism>
<dbReference type="PANTHER" id="PTHR30520:SF6">
    <property type="entry name" value="FORMATE_NITRATE FAMILY TRANSPORTER (EUROFUNG)"/>
    <property type="match status" value="1"/>
</dbReference>
<dbReference type="Gene3D" id="1.20.1080.10">
    <property type="entry name" value="Glycerol uptake facilitator protein"/>
    <property type="match status" value="1"/>
</dbReference>
<evidence type="ECO:0000256" key="3">
    <source>
        <dbReference type="ARBA" id="ARBA00022989"/>
    </source>
</evidence>
<comment type="similarity">
    <text evidence="5">Belongs to the FNT transporter (TC 1.A.16) family.</text>
</comment>
<dbReference type="InParanoid" id="A0A2T3BA96"/>
<evidence type="ECO:0000256" key="4">
    <source>
        <dbReference type="ARBA" id="ARBA00023136"/>
    </source>
</evidence>
<proteinExistence type="inferred from homology"/>
<dbReference type="Pfam" id="PF01226">
    <property type="entry name" value="Form_Nir_trans"/>
    <property type="match status" value="1"/>
</dbReference>
<keyword evidence="3 6" id="KW-1133">Transmembrane helix</keyword>
<keyword evidence="8" id="KW-1185">Reference proteome</keyword>
<evidence type="ECO:0000256" key="6">
    <source>
        <dbReference type="SAM" id="Phobius"/>
    </source>
</evidence>
<dbReference type="GO" id="GO:0015513">
    <property type="term" value="F:high-affinity secondary active nitrite transmembrane transporter activity"/>
    <property type="evidence" value="ECO:0007669"/>
    <property type="project" value="TreeGrafter"/>
</dbReference>
<dbReference type="STRING" id="857342.A0A2T3BA96"/>
<evidence type="ECO:0000313" key="8">
    <source>
        <dbReference type="Proteomes" id="UP000241818"/>
    </source>
</evidence>
<evidence type="ECO:0000256" key="1">
    <source>
        <dbReference type="ARBA" id="ARBA00004141"/>
    </source>
</evidence>
<protein>
    <recommendedName>
        <fullName evidence="9">Formate/nitrite transporter</fullName>
    </recommendedName>
</protein>
<evidence type="ECO:0000256" key="2">
    <source>
        <dbReference type="ARBA" id="ARBA00022692"/>
    </source>
</evidence>
<dbReference type="GO" id="GO:0005886">
    <property type="term" value="C:plasma membrane"/>
    <property type="evidence" value="ECO:0007669"/>
    <property type="project" value="TreeGrafter"/>
</dbReference>
<feature type="transmembrane region" description="Helical" evidence="6">
    <location>
        <begin position="162"/>
        <end position="183"/>
    </location>
</feature>
<evidence type="ECO:0000313" key="7">
    <source>
        <dbReference type="EMBL" id="PSS25194.1"/>
    </source>
</evidence>
<dbReference type="AlphaFoldDB" id="A0A2T3BA96"/>
<feature type="transmembrane region" description="Helical" evidence="6">
    <location>
        <begin position="65"/>
        <end position="84"/>
    </location>
</feature>
<feature type="transmembrane region" description="Helical" evidence="6">
    <location>
        <begin position="31"/>
        <end position="53"/>
    </location>
</feature>
<evidence type="ECO:0008006" key="9">
    <source>
        <dbReference type="Google" id="ProtNLM"/>
    </source>
</evidence>